<keyword evidence="3" id="KW-1185">Reference proteome</keyword>
<evidence type="ECO:0000313" key="2">
    <source>
        <dbReference type="EMBL" id="KZM28394.1"/>
    </source>
</evidence>
<comment type="caution">
    <text evidence="2">The sequence shown here is derived from an EMBL/GenBank/DDBJ whole genome shotgun (WGS) entry which is preliminary data.</text>
</comment>
<feature type="compositionally biased region" description="Low complexity" evidence="1">
    <location>
        <begin position="41"/>
        <end position="50"/>
    </location>
</feature>
<dbReference type="AlphaFoldDB" id="A0A163M4I1"/>
<feature type="compositionally biased region" description="Polar residues" evidence="1">
    <location>
        <begin position="63"/>
        <end position="79"/>
    </location>
</feature>
<name>A0A163M4I1_DIDRA</name>
<evidence type="ECO:0000256" key="1">
    <source>
        <dbReference type="SAM" id="MobiDB-lite"/>
    </source>
</evidence>
<proteinExistence type="predicted"/>
<dbReference type="Proteomes" id="UP000076837">
    <property type="component" value="Unassembled WGS sequence"/>
</dbReference>
<organism evidence="2 3">
    <name type="scientific">Didymella rabiei</name>
    <name type="common">Chickpea ascochyta blight fungus</name>
    <name type="synonym">Mycosphaerella rabiei</name>
    <dbReference type="NCBI Taxonomy" id="5454"/>
    <lineage>
        <taxon>Eukaryota</taxon>
        <taxon>Fungi</taxon>
        <taxon>Dikarya</taxon>
        <taxon>Ascomycota</taxon>
        <taxon>Pezizomycotina</taxon>
        <taxon>Dothideomycetes</taxon>
        <taxon>Pleosporomycetidae</taxon>
        <taxon>Pleosporales</taxon>
        <taxon>Pleosporineae</taxon>
        <taxon>Didymellaceae</taxon>
        <taxon>Ascochyta</taxon>
    </lineage>
</organism>
<gene>
    <name evidence="2" type="ORF">ST47_g430</name>
</gene>
<protein>
    <submittedName>
        <fullName evidence="2">Uncharacterized protein</fullName>
    </submittedName>
</protein>
<sequence length="129" mass="14804">MNMNVGSPNSVSSYHRMTLEEYQKLSYVPTRANLEKRQLEQDQAALQDQQQDQRKSRGHISENPLSTTLASPQANSHSSSRPEVRRLSGNFNAPTYVELERHNNTRRRRSSFREIVKGWAKKSPPPTVV</sequence>
<reference evidence="2 3" key="1">
    <citation type="journal article" date="2016" name="Sci. Rep.">
        <title>Draft genome sequencing and secretome analysis of fungal phytopathogen Ascochyta rabiei provides insight into the necrotrophic effector repertoire.</title>
        <authorList>
            <person name="Verma S."/>
            <person name="Gazara R.K."/>
            <person name="Nizam S."/>
            <person name="Parween S."/>
            <person name="Chattopadhyay D."/>
            <person name="Verma P.K."/>
        </authorList>
    </citation>
    <scope>NUCLEOTIDE SEQUENCE [LARGE SCALE GENOMIC DNA]</scope>
    <source>
        <strain evidence="2 3">ArDII</strain>
    </source>
</reference>
<dbReference type="OrthoDB" id="3800779at2759"/>
<dbReference type="EMBL" id="JYNV01000019">
    <property type="protein sequence ID" value="KZM28394.1"/>
    <property type="molecule type" value="Genomic_DNA"/>
</dbReference>
<accession>A0A163M4I1</accession>
<evidence type="ECO:0000313" key="3">
    <source>
        <dbReference type="Proteomes" id="UP000076837"/>
    </source>
</evidence>
<feature type="region of interest" description="Disordered" evidence="1">
    <location>
        <begin position="33"/>
        <end position="129"/>
    </location>
</feature>